<dbReference type="Proteomes" id="UP000000305">
    <property type="component" value="Unassembled WGS sequence"/>
</dbReference>
<protein>
    <submittedName>
        <fullName evidence="3">Uncharacterized protein</fullName>
    </submittedName>
</protein>
<dbReference type="EMBL" id="GL732574">
    <property type="protein sequence ID" value="EFX75530.1"/>
    <property type="molecule type" value="Genomic_DNA"/>
</dbReference>
<keyword evidence="1" id="KW-0812">Transmembrane</keyword>
<feature type="chain" id="PRO_5003241546" evidence="2">
    <location>
        <begin position="20"/>
        <end position="216"/>
    </location>
</feature>
<dbReference type="KEGG" id="dpx:DAPPUDRAFT_107745"/>
<dbReference type="OrthoDB" id="6332470at2759"/>
<proteinExistence type="predicted"/>
<keyword evidence="4" id="KW-1185">Reference proteome</keyword>
<sequence length="216" mass="24662">MALRWIMCVSVLLATGAAATKERHESYQPVDVGFQFSTPVNLANTLQNSVAGPLSLVLVVAFTGILVAGLFVPKFTSAWSARSSDDDHNSRWHIFPVDWWHRLLDPLDVEEAFEFMNDLGDPCRRKILCHVHSFVPYAPAWLQTVFRVISRNIRGVARYKDDIIYGLGGESCQVRYQTECPQSVGQLLMMTGPVRRILEQQRRHFQSTNDRYFNFV</sequence>
<dbReference type="AlphaFoldDB" id="E9GY35"/>
<keyword evidence="1" id="KW-1133">Transmembrane helix</keyword>
<gene>
    <name evidence="3" type="ORF">DAPPUDRAFT_107745</name>
</gene>
<name>E9GY35_DAPPU</name>
<evidence type="ECO:0000256" key="2">
    <source>
        <dbReference type="SAM" id="SignalP"/>
    </source>
</evidence>
<evidence type="ECO:0000256" key="1">
    <source>
        <dbReference type="SAM" id="Phobius"/>
    </source>
</evidence>
<dbReference type="InParanoid" id="E9GY35"/>
<dbReference type="HOGENOM" id="CLU_1278793_0_0_1"/>
<organism evidence="3 4">
    <name type="scientific">Daphnia pulex</name>
    <name type="common">Water flea</name>
    <dbReference type="NCBI Taxonomy" id="6669"/>
    <lineage>
        <taxon>Eukaryota</taxon>
        <taxon>Metazoa</taxon>
        <taxon>Ecdysozoa</taxon>
        <taxon>Arthropoda</taxon>
        <taxon>Crustacea</taxon>
        <taxon>Branchiopoda</taxon>
        <taxon>Diplostraca</taxon>
        <taxon>Cladocera</taxon>
        <taxon>Anomopoda</taxon>
        <taxon>Daphniidae</taxon>
        <taxon>Daphnia</taxon>
    </lineage>
</organism>
<keyword evidence="1" id="KW-0472">Membrane</keyword>
<accession>E9GY35</accession>
<keyword evidence="2" id="KW-0732">Signal</keyword>
<evidence type="ECO:0000313" key="3">
    <source>
        <dbReference type="EMBL" id="EFX75530.1"/>
    </source>
</evidence>
<reference evidence="3 4" key="1">
    <citation type="journal article" date="2011" name="Science">
        <title>The ecoresponsive genome of Daphnia pulex.</title>
        <authorList>
            <person name="Colbourne J.K."/>
            <person name="Pfrender M.E."/>
            <person name="Gilbert D."/>
            <person name="Thomas W.K."/>
            <person name="Tucker A."/>
            <person name="Oakley T.H."/>
            <person name="Tokishita S."/>
            <person name="Aerts A."/>
            <person name="Arnold G.J."/>
            <person name="Basu M.K."/>
            <person name="Bauer D.J."/>
            <person name="Caceres C.E."/>
            <person name="Carmel L."/>
            <person name="Casola C."/>
            <person name="Choi J.H."/>
            <person name="Detter J.C."/>
            <person name="Dong Q."/>
            <person name="Dusheyko S."/>
            <person name="Eads B.D."/>
            <person name="Frohlich T."/>
            <person name="Geiler-Samerotte K.A."/>
            <person name="Gerlach D."/>
            <person name="Hatcher P."/>
            <person name="Jogdeo S."/>
            <person name="Krijgsveld J."/>
            <person name="Kriventseva E.V."/>
            <person name="Kultz D."/>
            <person name="Laforsch C."/>
            <person name="Lindquist E."/>
            <person name="Lopez J."/>
            <person name="Manak J.R."/>
            <person name="Muller J."/>
            <person name="Pangilinan J."/>
            <person name="Patwardhan R.P."/>
            <person name="Pitluck S."/>
            <person name="Pritham E.J."/>
            <person name="Rechtsteiner A."/>
            <person name="Rho M."/>
            <person name="Rogozin I.B."/>
            <person name="Sakarya O."/>
            <person name="Salamov A."/>
            <person name="Schaack S."/>
            <person name="Shapiro H."/>
            <person name="Shiga Y."/>
            <person name="Skalitzky C."/>
            <person name="Smith Z."/>
            <person name="Souvorov A."/>
            <person name="Sung W."/>
            <person name="Tang Z."/>
            <person name="Tsuchiya D."/>
            <person name="Tu H."/>
            <person name="Vos H."/>
            <person name="Wang M."/>
            <person name="Wolf Y.I."/>
            <person name="Yamagata H."/>
            <person name="Yamada T."/>
            <person name="Ye Y."/>
            <person name="Shaw J.R."/>
            <person name="Andrews J."/>
            <person name="Crease T.J."/>
            <person name="Tang H."/>
            <person name="Lucas S.M."/>
            <person name="Robertson H.M."/>
            <person name="Bork P."/>
            <person name="Koonin E.V."/>
            <person name="Zdobnov E.M."/>
            <person name="Grigoriev I.V."/>
            <person name="Lynch M."/>
            <person name="Boore J.L."/>
        </authorList>
    </citation>
    <scope>NUCLEOTIDE SEQUENCE [LARGE SCALE GENOMIC DNA]</scope>
</reference>
<feature type="signal peptide" evidence="2">
    <location>
        <begin position="1"/>
        <end position="19"/>
    </location>
</feature>
<evidence type="ECO:0000313" key="4">
    <source>
        <dbReference type="Proteomes" id="UP000000305"/>
    </source>
</evidence>
<dbReference type="OMA" id="ERHESYQ"/>
<feature type="transmembrane region" description="Helical" evidence="1">
    <location>
        <begin position="50"/>
        <end position="72"/>
    </location>
</feature>